<evidence type="ECO:0000256" key="1">
    <source>
        <dbReference type="SAM" id="Phobius"/>
    </source>
</evidence>
<evidence type="ECO:0000313" key="3">
    <source>
        <dbReference type="Proteomes" id="UP000655016"/>
    </source>
</evidence>
<feature type="transmembrane region" description="Helical" evidence="1">
    <location>
        <begin position="26"/>
        <end position="44"/>
    </location>
</feature>
<accession>A0ABQ1UFP1</accession>
<keyword evidence="3" id="KW-1185">Reference proteome</keyword>
<gene>
    <name evidence="2" type="ORF">GCM10011518_27140</name>
</gene>
<evidence type="ECO:0008006" key="4">
    <source>
        <dbReference type="Google" id="ProtNLM"/>
    </source>
</evidence>
<keyword evidence="1" id="KW-0812">Transmembrane</keyword>
<keyword evidence="1" id="KW-1133">Transmembrane helix</keyword>
<organism evidence="2 3">
    <name type="scientific">Flavobacterium limi</name>
    <dbReference type="NCBI Taxonomy" id="2045105"/>
    <lineage>
        <taxon>Bacteria</taxon>
        <taxon>Pseudomonadati</taxon>
        <taxon>Bacteroidota</taxon>
        <taxon>Flavobacteriia</taxon>
        <taxon>Flavobacteriales</taxon>
        <taxon>Flavobacteriaceae</taxon>
        <taxon>Flavobacterium</taxon>
    </lineage>
</organism>
<dbReference type="Proteomes" id="UP000655016">
    <property type="component" value="Unassembled WGS sequence"/>
</dbReference>
<reference evidence="3" key="1">
    <citation type="journal article" date="2019" name="Int. J. Syst. Evol. Microbiol.">
        <title>The Global Catalogue of Microorganisms (GCM) 10K type strain sequencing project: providing services to taxonomists for standard genome sequencing and annotation.</title>
        <authorList>
            <consortium name="The Broad Institute Genomics Platform"/>
            <consortium name="The Broad Institute Genome Sequencing Center for Infectious Disease"/>
            <person name="Wu L."/>
            <person name="Ma J."/>
        </authorList>
    </citation>
    <scope>NUCLEOTIDE SEQUENCE [LARGE SCALE GENOMIC DNA]</scope>
    <source>
        <strain evidence="3">CGMCC 1.16060</strain>
    </source>
</reference>
<protein>
    <recommendedName>
        <fullName evidence="4">Phage abortive infection protein</fullName>
    </recommendedName>
</protein>
<dbReference type="EMBL" id="BMKP01000006">
    <property type="protein sequence ID" value="GGF16314.1"/>
    <property type="molecule type" value="Genomic_DNA"/>
</dbReference>
<keyword evidence="1" id="KW-0472">Membrane</keyword>
<evidence type="ECO:0000313" key="2">
    <source>
        <dbReference type="EMBL" id="GGF16314.1"/>
    </source>
</evidence>
<sequence>MLYYEKLLECTIIKLGITMEDLVKTIFGSSIVTTLLTSAIVYYFHKKTERNNAVIRHEFNRIAQIHNTDFEWRKQTTELLGQVYTHLNRTRLAFENTYSKLKKYDSNFEDEIMYVSNKKIRDFLLENGHHLPPELLGEASKLIEHYDAWLIKYHTIRKVNEDKNTIQIYVGPDGFAFPEKAEGMFKEKYEEMFQKMRQL</sequence>
<comment type="caution">
    <text evidence="2">The sequence shown here is derived from an EMBL/GenBank/DDBJ whole genome shotgun (WGS) entry which is preliminary data.</text>
</comment>
<proteinExistence type="predicted"/>
<name>A0ABQ1UFP1_9FLAO</name>